<dbReference type="GeneID" id="28851817"/>
<dbReference type="STRING" id="1380566.A0A179F817"/>
<keyword evidence="4" id="KW-1185">Reference proteome</keyword>
<reference evidence="3 4" key="1">
    <citation type="journal article" date="2016" name="PLoS Pathog.">
        <title>Biosynthesis of antibiotic leucinostatins in bio-control fungus Purpureocillium lilacinum and their inhibition on phytophthora revealed by genome mining.</title>
        <authorList>
            <person name="Wang G."/>
            <person name="Liu Z."/>
            <person name="Lin R."/>
            <person name="Li E."/>
            <person name="Mao Z."/>
            <person name="Ling J."/>
            <person name="Yang Y."/>
            <person name="Yin W.B."/>
            <person name="Xie B."/>
        </authorList>
    </citation>
    <scope>NUCLEOTIDE SEQUENCE [LARGE SCALE GENOMIC DNA]</scope>
    <source>
        <strain evidence="3">170</strain>
    </source>
</reference>
<dbReference type="Gene3D" id="3.40.50.1820">
    <property type="entry name" value="alpha/beta hydrolase"/>
    <property type="match status" value="1"/>
</dbReference>
<evidence type="ECO:0000259" key="2">
    <source>
        <dbReference type="Pfam" id="PF03959"/>
    </source>
</evidence>
<proteinExistence type="predicted"/>
<dbReference type="RefSeq" id="XP_018139115.1">
    <property type="nucleotide sequence ID" value="XM_018287823.1"/>
</dbReference>
<dbReference type="PANTHER" id="PTHR48070">
    <property type="entry name" value="ESTERASE OVCA2"/>
    <property type="match status" value="1"/>
</dbReference>
<feature type="domain" description="Serine hydrolase" evidence="2">
    <location>
        <begin position="2"/>
        <end position="234"/>
    </location>
</feature>
<name>A0A179F817_METCM</name>
<evidence type="ECO:0000313" key="3">
    <source>
        <dbReference type="EMBL" id="OAQ61411.1"/>
    </source>
</evidence>
<dbReference type="EMBL" id="LSBJ02000007">
    <property type="protein sequence ID" value="OAQ61411.1"/>
    <property type="molecule type" value="Genomic_DNA"/>
</dbReference>
<accession>A0A179F817</accession>
<gene>
    <name evidence="3" type="ORF">VFPPC_09257</name>
</gene>
<organism evidence="3 4">
    <name type="scientific">Pochonia chlamydosporia 170</name>
    <dbReference type="NCBI Taxonomy" id="1380566"/>
    <lineage>
        <taxon>Eukaryota</taxon>
        <taxon>Fungi</taxon>
        <taxon>Dikarya</taxon>
        <taxon>Ascomycota</taxon>
        <taxon>Pezizomycotina</taxon>
        <taxon>Sordariomycetes</taxon>
        <taxon>Hypocreomycetidae</taxon>
        <taxon>Hypocreales</taxon>
        <taxon>Clavicipitaceae</taxon>
        <taxon>Pochonia</taxon>
    </lineage>
</organism>
<dbReference type="GO" id="GO:0005737">
    <property type="term" value="C:cytoplasm"/>
    <property type="evidence" value="ECO:0007669"/>
    <property type="project" value="TreeGrafter"/>
</dbReference>
<keyword evidence="1" id="KW-0378">Hydrolase</keyword>
<dbReference type="GO" id="GO:0005634">
    <property type="term" value="C:nucleus"/>
    <property type="evidence" value="ECO:0007669"/>
    <property type="project" value="TreeGrafter"/>
</dbReference>
<dbReference type="GO" id="GO:0019748">
    <property type="term" value="P:secondary metabolic process"/>
    <property type="evidence" value="ECO:0007669"/>
    <property type="project" value="TreeGrafter"/>
</dbReference>
<dbReference type="KEGG" id="pchm:VFPPC_09257"/>
<dbReference type="InterPro" id="IPR029058">
    <property type="entry name" value="AB_hydrolase_fold"/>
</dbReference>
<dbReference type="InterPro" id="IPR005645">
    <property type="entry name" value="FSH-like_dom"/>
</dbReference>
<dbReference type="PANTHER" id="PTHR48070:SF4">
    <property type="entry name" value="ESTERASE ALNB"/>
    <property type="match status" value="1"/>
</dbReference>
<protein>
    <recommendedName>
        <fullName evidence="2">Serine hydrolase domain-containing protein</fullName>
    </recommendedName>
</protein>
<comment type="caution">
    <text evidence="3">The sequence shown here is derived from an EMBL/GenBank/DDBJ whole genome shotgun (WGS) entry which is preliminary data.</text>
</comment>
<dbReference type="SUPFAM" id="SSF53474">
    <property type="entry name" value="alpha/beta-Hydrolases"/>
    <property type="match status" value="1"/>
</dbReference>
<evidence type="ECO:0000256" key="1">
    <source>
        <dbReference type="ARBA" id="ARBA00022801"/>
    </source>
</evidence>
<dbReference type="AlphaFoldDB" id="A0A179F817"/>
<dbReference type="GO" id="GO:0016787">
    <property type="term" value="F:hydrolase activity"/>
    <property type="evidence" value="ECO:0007669"/>
    <property type="project" value="UniProtKB-KW"/>
</dbReference>
<dbReference type="Proteomes" id="UP000078397">
    <property type="component" value="Unassembled WGS sequence"/>
</dbReference>
<sequence>MKLLCLHGAYGNADTFRIQLAPFLNAVGDVKNLDFTWINGAHSATPPEGYESYFGNNGLYRFIDFDGITALDDMMFKIRDMPEGESAEDSIRKLVVGSTWPSKNVTTTIDRLFRLIDEDPEIDGILGYSEGATVAATLILEEQRRCREEGRDRRLNFGVFFSGWPPVFIKGERVECILADEHEHLIEIPTLHIVGSKDPYIHGAVALFNVCDSETAMLFDHGKGHTLPRDERTVAELSLAVDDALNLVAQCTS</sequence>
<dbReference type="Pfam" id="PF03959">
    <property type="entry name" value="FSH1"/>
    <property type="match status" value="1"/>
</dbReference>
<evidence type="ECO:0000313" key="4">
    <source>
        <dbReference type="Proteomes" id="UP000078397"/>
    </source>
</evidence>
<dbReference type="InterPro" id="IPR050593">
    <property type="entry name" value="LovG"/>
</dbReference>
<dbReference type="OrthoDB" id="414698at2759"/>